<protein>
    <submittedName>
        <fullName evidence="2">Uncharacterized protein</fullName>
    </submittedName>
</protein>
<dbReference type="EMBL" id="AFNH02001175">
    <property type="protein sequence ID" value="EZG43810.1"/>
    <property type="molecule type" value="Genomic_DNA"/>
</dbReference>
<keyword evidence="3" id="KW-1185">Reference proteome</keyword>
<reference evidence="2" key="1">
    <citation type="submission" date="2013-12" db="EMBL/GenBank/DDBJ databases">
        <authorList>
            <person name="Omoto C.K."/>
            <person name="Sibley D."/>
            <person name="Venepally P."/>
            <person name="Hadjithomas M."/>
            <person name="Karamycheva S."/>
            <person name="Brunk B."/>
            <person name="Roos D."/>
            <person name="Caler E."/>
            <person name="Lorenzi H."/>
        </authorList>
    </citation>
    <scope>NUCLEOTIDE SEQUENCE</scope>
</reference>
<dbReference type="AlphaFoldDB" id="A0A023AZS7"/>
<evidence type="ECO:0000256" key="1">
    <source>
        <dbReference type="SAM" id="MobiDB-lite"/>
    </source>
</evidence>
<organism evidence="2 3">
    <name type="scientific">Gregarina niphandrodes</name>
    <name type="common">Septate eugregarine</name>
    <dbReference type="NCBI Taxonomy" id="110365"/>
    <lineage>
        <taxon>Eukaryota</taxon>
        <taxon>Sar</taxon>
        <taxon>Alveolata</taxon>
        <taxon>Apicomplexa</taxon>
        <taxon>Conoidasida</taxon>
        <taxon>Gregarinasina</taxon>
        <taxon>Eugregarinorida</taxon>
        <taxon>Gregarinidae</taxon>
        <taxon>Gregarina</taxon>
    </lineage>
</organism>
<dbReference type="Proteomes" id="UP000019763">
    <property type="component" value="Unassembled WGS sequence"/>
</dbReference>
<feature type="region of interest" description="Disordered" evidence="1">
    <location>
        <begin position="122"/>
        <end position="272"/>
    </location>
</feature>
<evidence type="ECO:0000313" key="3">
    <source>
        <dbReference type="Proteomes" id="UP000019763"/>
    </source>
</evidence>
<dbReference type="RefSeq" id="XP_011133005.1">
    <property type="nucleotide sequence ID" value="XM_011134703.1"/>
</dbReference>
<evidence type="ECO:0000313" key="2">
    <source>
        <dbReference type="EMBL" id="EZG43810.1"/>
    </source>
</evidence>
<gene>
    <name evidence="2" type="ORF">GNI_157930</name>
</gene>
<feature type="compositionally biased region" description="Polar residues" evidence="1">
    <location>
        <begin position="212"/>
        <end position="226"/>
    </location>
</feature>
<proteinExistence type="predicted"/>
<dbReference type="GeneID" id="22915498"/>
<comment type="caution">
    <text evidence="2">The sequence shown here is derived from an EMBL/GenBank/DDBJ whole genome shotgun (WGS) entry which is preliminary data.</text>
</comment>
<sequence length="343" mass="38291">MLEDEYDRDVLDSFHSIDCFNGYRLVREQLDATITQLRSIDESLKEEFLTSKNTFMANIIKGRTNVLYRKPNKAHSNKGQGQSDTRPLIVEIETPDNPQQDRAPWRLTEPSGIIALTAANVSRSTGAPEVPHPDLTQSDSKQTEVLPRDAEQSGAEKSDAEKPDAEQRKMTDMDQSQSDGNLVVRNRPADGSTNGSHTICDSPAGVQAPSAVEQSSSDATTHQVKSALSRKDKARPRKSVSFNDDPAQKRGPVNGRGQPSGVVSHPPSRIHDETDIAPEWKSISKKQALMMSFLDSADVEFYQYEAEEYQRCFSGMEDLYDFPETEEELSQLIANEDDQWLDD</sequence>
<feature type="compositionally biased region" description="Basic and acidic residues" evidence="1">
    <location>
        <begin position="146"/>
        <end position="172"/>
    </location>
</feature>
<dbReference type="VEuPathDB" id="CryptoDB:GNI_157930"/>
<accession>A0A023AZS7</accession>
<name>A0A023AZS7_GRENI</name>